<feature type="transmembrane region" description="Helical" evidence="1">
    <location>
        <begin position="78"/>
        <end position="102"/>
    </location>
</feature>
<evidence type="ECO:0000313" key="2">
    <source>
        <dbReference type="EMBL" id="TCO52628.1"/>
    </source>
</evidence>
<organism evidence="2 3">
    <name type="scientific">Actinocrispum wychmicini</name>
    <dbReference type="NCBI Taxonomy" id="1213861"/>
    <lineage>
        <taxon>Bacteria</taxon>
        <taxon>Bacillati</taxon>
        <taxon>Actinomycetota</taxon>
        <taxon>Actinomycetes</taxon>
        <taxon>Pseudonocardiales</taxon>
        <taxon>Pseudonocardiaceae</taxon>
        <taxon>Actinocrispum</taxon>
    </lineage>
</organism>
<dbReference type="RefSeq" id="WP_132124527.1">
    <property type="nucleotide sequence ID" value="NZ_SLWS01000012.1"/>
</dbReference>
<protein>
    <submittedName>
        <fullName evidence="2">Uncharacterized protein</fullName>
    </submittedName>
</protein>
<dbReference type="Proteomes" id="UP000295680">
    <property type="component" value="Unassembled WGS sequence"/>
</dbReference>
<evidence type="ECO:0000313" key="3">
    <source>
        <dbReference type="Proteomes" id="UP000295680"/>
    </source>
</evidence>
<reference evidence="2 3" key="1">
    <citation type="submission" date="2019-03" db="EMBL/GenBank/DDBJ databases">
        <title>Genomic Encyclopedia of Type Strains, Phase IV (KMG-IV): sequencing the most valuable type-strain genomes for metagenomic binning, comparative biology and taxonomic classification.</title>
        <authorList>
            <person name="Goeker M."/>
        </authorList>
    </citation>
    <scope>NUCLEOTIDE SEQUENCE [LARGE SCALE GENOMIC DNA]</scope>
    <source>
        <strain evidence="2 3">DSM 45934</strain>
    </source>
</reference>
<evidence type="ECO:0000256" key="1">
    <source>
        <dbReference type="SAM" id="Phobius"/>
    </source>
</evidence>
<proteinExistence type="predicted"/>
<gene>
    <name evidence="2" type="ORF">EV192_112360</name>
</gene>
<feature type="transmembrane region" description="Helical" evidence="1">
    <location>
        <begin position="50"/>
        <end position="71"/>
    </location>
</feature>
<keyword evidence="3" id="KW-1185">Reference proteome</keyword>
<sequence length="114" mass="11861">MKTLRLPAVAVGGVLTVAGIVLAVLATQVSTDLTKQRSSTCNGLLPMPTSAYVFGWTAVAAALVAVVLLVLGRRAGAWWVITLLVLAVLAFLFAGFVTYTVYGDAPTVRHLCSG</sequence>
<comment type="caution">
    <text evidence="2">The sequence shown here is derived from an EMBL/GenBank/DDBJ whole genome shotgun (WGS) entry which is preliminary data.</text>
</comment>
<accession>A0A4R2J822</accession>
<dbReference type="AlphaFoldDB" id="A0A4R2J822"/>
<keyword evidence="1" id="KW-0812">Transmembrane</keyword>
<keyword evidence="1" id="KW-1133">Transmembrane helix</keyword>
<name>A0A4R2J822_9PSEU</name>
<keyword evidence="1" id="KW-0472">Membrane</keyword>
<dbReference type="EMBL" id="SLWS01000012">
    <property type="protein sequence ID" value="TCO52628.1"/>
    <property type="molecule type" value="Genomic_DNA"/>
</dbReference>